<feature type="region of interest" description="Disordered" evidence="1">
    <location>
        <begin position="362"/>
        <end position="383"/>
    </location>
</feature>
<evidence type="ECO:0000256" key="1">
    <source>
        <dbReference type="SAM" id="MobiDB-lite"/>
    </source>
</evidence>
<keyword evidence="3" id="KW-1185">Reference proteome</keyword>
<feature type="region of interest" description="Disordered" evidence="1">
    <location>
        <begin position="124"/>
        <end position="157"/>
    </location>
</feature>
<feature type="compositionally biased region" description="Low complexity" evidence="1">
    <location>
        <begin position="124"/>
        <end position="137"/>
    </location>
</feature>
<organism evidence="2 3">
    <name type="scientific">Bugula neritina</name>
    <name type="common">Brown bryozoan</name>
    <name type="synonym">Sertularia neritina</name>
    <dbReference type="NCBI Taxonomy" id="10212"/>
    <lineage>
        <taxon>Eukaryota</taxon>
        <taxon>Metazoa</taxon>
        <taxon>Spiralia</taxon>
        <taxon>Lophotrochozoa</taxon>
        <taxon>Bryozoa</taxon>
        <taxon>Gymnolaemata</taxon>
        <taxon>Cheilostomatida</taxon>
        <taxon>Flustrina</taxon>
        <taxon>Buguloidea</taxon>
        <taxon>Bugulidae</taxon>
        <taxon>Bugula</taxon>
    </lineage>
</organism>
<feature type="region of interest" description="Disordered" evidence="1">
    <location>
        <begin position="205"/>
        <end position="253"/>
    </location>
</feature>
<dbReference type="Proteomes" id="UP000593567">
    <property type="component" value="Unassembled WGS sequence"/>
</dbReference>
<accession>A0A7J7KFB4</accession>
<gene>
    <name evidence="2" type="ORF">EB796_005061</name>
</gene>
<evidence type="ECO:0000313" key="2">
    <source>
        <dbReference type="EMBL" id="KAF6036614.1"/>
    </source>
</evidence>
<sequence>MAAGAPGAHGSPGAPGGYADSTSTLTDTQEEEESFDHQMFKTPLYSSDTRLLEFADSTSTVDTVGVDGHPPLTKNSLYQSDTRLLNPSEIEVKSTNYFTRAPLSVSSLGESDYGDYLNLPFSDSSHLHSSQSTVTSSRRPYSRHAHSRIHDHVQSPDGSYFSIDSDEGSDFNLYENIADLKLISEFYDSTPTNSAGDLTYQMTRDKHSYGNSTNQISSNKQSDGGLVSPPSSSKHSCNMPTNHTPQNKHIPTNQTTCNKVQLNTVNLFYQGPSDQPTVSAQSSDRSIHSSLANQRPDISVVSVQQNVAKAIERFELTSSASSRVPQPIRVRHHDVTRFEPAPNRISKSIAAPANNVHHFSNGSSAYGSGSLAASQDSDIDIYL</sequence>
<reference evidence="2" key="1">
    <citation type="submission" date="2020-06" db="EMBL/GenBank/DDBJ databases">
        <title>Draft genome of Bugula neritina, a colonial animal packing powerful symbionts and potential medicines.</title>
        <authorList>
            <person name="Rayko M."/>
        </authorList>
    </citation>
    <scope>NUCLEOTIDE SEQUENCE [LARGE SCALE GENOMIC DNA]</scope>
    <source>
        <strain evidence="2">Kwan_BN1</strain>
    </source>
</reference>
<comment type="caution">
    <text evidence="2">The sequence shown here is derived from an EMBL/GenBank/DDBJ whole genome shotgun (WGS) entry which is preliminary data.</text>
</comment>
<proteinExistence type="predicted"/>
<dbReference type="AlphaFoldDB" id="A0A7J7KFB4"/>
<protein>
    <submittedName>
        <fullName evidence="2">Uncharacterized protein</fullName>
    </submittedName>
</protein>
<feature type="region of interest" description="Disordered" evidence="1">
    <location>
        <begin position="1"/>
        <end position="36"/>
    </location>
</feature>
<feature type="compositionally biased region" description="Polar residues" evidence="1">
    <location>
        <begin position="209"/>
        <end position="222"/>
    </location>
</feature>
<feature type="compositionally biased region" description="Low complexity" evidence="1">
    <location>
        <begin position="362"/>
        <end position="374"/>
    </location>
</feature>
<feature type="compositionally biased region" description="Low complexity" evidence="1">
    <location>
        <begin position="1"/>
        <end position="12"/>
    </location>
</feature>
<feature type="compositionally biased region" description="Polar residues" evidence="1">
    <location>
        <begin position="229"/>
        <end position="253"/>
    </location>
</feature>
<name>A0A7J7KFB4_BUGNE</name>
<dbReference type="EMBL" id="VXIV02000695">
    <property type="protein sequence ID" value="KAF6036614.1"/>
    <property type="molecule type" value="Genomic_DNA"/>
</dbReference>
<evidence type="ECO:0000313" key="3">
    <source>
        <dbReference type="Proteomes" id="UP000593567"/>
    </source>
</evidence>